<dbReference type="EMBL" id="BPLR01010793">
    <property type="protein sequence ID" value="GIY42029.1"/>
    <property type="molecule type" value="Genomic_DNA"/>
</dbReference>
<keyword evidence="2" id="KW-1185">Reference proteome</keyword>
<gene>
    <name evidence="1" type="ORF">CEXT_651411</name>
</gene>
<sequence length="69" mass="7581">MLTAERVTIVETSKLSKMFLSHICPEAPGVCLDNAKAVITLGSTGRIFLQNPRTEGASWFENKLTSKIE</sequence>
<dbReference type="Proteomes" id="UP001054945">
    <property type="component" value="Unassembled WGS sequence"/>
</dbReference>
<protein>
    <submittedName>
        <fullName evidence="1">Uncharacterized protein</fullName>
    </submittedName>
</protein>
<proteinExistence type="predicted"/>
<name>A0AAV4T8I4_CAEEX</name>
<evidence type="ECO:0000313" key="1">
    <source>
        <dbReference type="EMBL" id="GIY42029.1"/>
    </source>
</evidence>
<evidence type="ECO:0000313" key="2">
    <source>
        <dbReference type="Proteomes" id="UP001054945"/>
    </source>
</evidence>
<comment type="caution">
    <text evidence="1">The sequence shown here is derived from an EMBL/GenBank/DDBJ whole genome shotgun (WGS) entry which is preliminary data.</text>
</comment>
<organism evidence="1 2">
    <name type="scientific">Caerostris extrusa</name>
    <name type="common">Bark spider</name>
    <name type="synonym">Caerostris bankana</name>
    <dbReference type="NCBI Taxonomy" id="172846"/>
    <lineage>
        <taxon>Eukaryota</taxon>
        <taxon>Metazoa</taxon>
        <taxon>Ecdysozoa</taxon>
        <taxon>Arthropoda</taxon>
        <taxon>Chelicerata</taxon>
        <taxon>Arachnida</taxon>
        <taxon>Araneae</taxon>
        <taxon>Araneomorphae</taxon>
        <taxon>Entelegynae</taxon>
        <taxon>Araneoidea</taxon>
        <taxon>Araneidae</taxon>
        <taxon>Caerostris</taxon>
    </lineage>
</organism>
<accession>A0AAV4T8I4</accession>
<reference evidence="1 2" key="1">
    <citation type="submission" date="2021-06" db="EMBL/GenBank/DDBJ databases">
        <title>Caerostris extrusa draft genome.</title>
        <authorList>
            <person name="Kono N."/>
            <person name="Arakawa K."/>
        </authorList>
    </citation>
    <scope>NUCLEOTIDE SEQUENCE [LARGE SCALE GENOMIC DNA]</scope>
</reference>
<dbReference type="AlphaFoldDB" id="A0AAV4T8I4"/>